<dbReference type="GO" id="GO:0016758">
    <property type="term" value="F:hexosyltransferase activity"/>
    <property type="evidence" value="ECO:0007669"/>
    <property type="project" value="UniProtKB-ARBA"/>
</dbReference>
<keyword evidence="5" id="KW-1185">Reference proteome</keyword>
<dbReference type="RefSeq" id="WP_081139195.1">
    <property type="nucleotide sequence ID" value="NZ_MWUE01000016.1"/>
</dbReference>
<keyword evidence="2 4" id="KW-0808">Transferase</keyword>
<dbReference type="Proteomes" id="UP000192769">
    <property type="component" value="Unassembled WGS sequence"/>
</dbReference>
<dbReference type="AlphaFoldDB" id="A0A1V9DI02"/>
<protein>
    <submittedName>
        <fullName evidence="4">Glycosyltransferase</fullName>
    </submittedName>
</protein>
<dbReference type="SUPFAM" id="SSF53448">
    <property type="entry name" value="Nucleotide-diphospho-sugar transferases"/>
    <property type="match status" value="1"/>
</dbReference>
<dbReference type="InterPro" id="IPR001173">
    <property type="entry name" value="Glyco_trans_2-like"/>
</dbReference>
<keyword evidence="1" id="KW-0328">Glycosyltransferase</keyword>
<dbReference type="InterPro" id="IPR029044">
    <property type="entry name" value="Nucleotide-diphossugar_trans"/>
</dbReference>
<comment type="caution">
    <text evidence="4">The sequence shown here is derived from an EMBL/GenBank/DDBJ whole genome shotgun (WGS) entry which is preliminary data.</text>
</comment>
<organism evidence="4 5">
    <name type="scientific">Pantoea latae</name>
    <dbReference type="NCBI Taxonomy" id="1964541"/>
    <lineage>
        <taxon>Bacteria</taxon>
        <taxon>Pseudomonadati</taxon>
        <taxon>Pseudomonadota</taxon>
        <taxon>Gammaproteobacteria</taxon>
        <taxon>Enterobacterales</taxon>
        <taxon>Erwiniaceae</taxon>
        <taxon>Pantoea</taxon>
    </lineage>
</organism>
<dbReference type="PANTHER" id="PTHR22916:SF51">
    <property type="entry name" value="GLYCOSYLTRANSFERASE EPSH-RELATED"/>
    <property type="match status" value="1"/>
</dbReference>
<evidence type="ECO:0000259" key="3">
    <source>
        <dbReference type="Pfam" id="PF00535"/>
    </source>
</evidence>
<reference evidence="4 5" key="1">
    <citation type="submission" date="2017-02" db="EMBL/GenBank/DDBJ databases">
        <title>Whole genome shotgun sequence of Pantoea agglomerans strain AS1 isolated from a cycad, Zamia floridana in Central Florida, USA.</title>
        <authorList>
            <person name="Lata P."/>
            <person name="Govindarajan S."/>
            <person name="Qi F."/>
            <person name="Li J.-L."/>
            <person name="Maurya S.K."/>
            <person name="Sahoo M.K."/>
        </authorList>
    </citation>
    <scope>NUCLEOTIDE SEQUENCE [LARGE SCALE GENOMIC DNA]</scope>
    <source>
        <strain evidence="4 5">AS1</strain>
    </source>
</reference>
<proteinExistence type="predicted"/>
<name>A0A1V9DI02_9GAMM</name>
<gene>
    <name evidence="4" type="ORF">B2J69_10500</name>
</gene>
<dbReference type="PANTHER" id="PTHR22916">
    <property type="entry name" value="GLYCOSYLTRANSFERASE"/>
    <property type="match status" value="1"/>
</dbReference>
<dbReference type="Gene3D" id="3.90.550.10">
    <property type="entry name" value="Spore Coat Polysaccharide Biosynthesis Protein SpsA, Chain A"/>
    <property type="match status" value="1"/>
</dbReference>
<dbReference type="Pfam" id="PF00535">
    <property type="entry name" value="Glycos_transf_2"/>
    <property type="match status" value="1"/>
</dbReference>
<evidence type="ECO:0000256" key="2">
    <source>
        <dbReference type="ARBA" id="ARBA00022679"/>
    </source>
</evidence>
<evidence type="ECO:0000313" key="5">
    <source>
        <dbReference type="Proteomes" id="UP000192769"/>
    </source>
</evidence>
<sequence>MIPTPKFSIIIPAWNAQKTLRRTLISVLQQTCDAWEVIVVNDGSTDNTAALLEEFSYQPNIQVIHQPNSGVSAARNRALQQAQGDFVLFLDADDWVDDHFLASFAQTLENSHGRPVDLIVGNLVDDRIGSIRKYGYFAAQEMPYLLGELEMSDNIGYLHNKCYSRRVIEANGLHFLEGISMSEDLLFNLRYFNSITNCQVIDSAAYHYENVMDSLSKKRVQYNELKVRKQFLTGLYDTIMRKYQHRDLDYFLKGVSKRVLALDMQIVTSMYHDSFTHNEISREINEIKRGKYSKGIFILLNRNEKLKYIIMNFNSFTAYYCLYALYKARAF</sequence>
<dbReference type="OrthoDB" id="6813549at2"/>
<feature type="domain" description="Glycosyltransferase 2-like" evidence="3">
    <location>
        <begin position="8"/>
        <end position="110"/>
    </location>
</feature>
<dbReference type="CDD" id="cd00761">
    <property type="entry name" value="Glyco_tranf_GTA_type"/>
    <property type="match status" value="1"/>
</dbReference>
<evidence type="ECO:0000256" key="1">
    <source>
        <dbReference type="ARBA" id="ARBA00022676"/>
    </source>
</evidence>
<evidence type="ECO:0000313" key="4">
    <source>
        <dbReference type="EMBL" id="OQP33492.1"/>
    </source>
</evidence>
<dbReference type="EMBL" id="MWUE01000016">
    <property type="protein sequence ID" value="OQP33492.1"/>
    <property type="molecule type" value="Genomic_DNA"/>
</dbReference>
<accession>A0A1V9DI02</accession>